<dbReference type="EMBL" id="CACSII010000016">
    <property type="protein sequence ID" value="CAA0110477.1"/>
    <property type="molecule type" value="Genomic_DNA"/>
</dbReference>
<dbReference type="Gene3D" id="3.60.60.10">
    <property type="entry name" value="Penicillin V Acylase, Chain A"/>
    <property type="match status" value="1"/>
</dbReference>
<dbReference type="Gene3D" id="1.10.10.2120">
    <property type="match status" value="1"/>
</dbReference>
<evidence type="ECO:0000313" key="2">
    <source>
        <dbReference type="EMBL" id="CAA0110477.1"/>
    </source>
</evidence>
<sequence>MQTLTLNGTAEDRGHIHGEQMRAHIHTALAFYRPLFERHATGKLTQHVSILLKNIEQFRPDYITEMTAIAEAANIDPFWIYCINARSELISSPLECSTVALPEQGLLAQNWDWSDALKGHIFVADIELENALRIKTMTEPGMLGKIGLNSQGIGVCLNILPANQRLTGLPVHILLRALLECTTLDAAKNLAEQHGNGKASHVAIADEHDMVGVELAPDNTYVATANKGVYLHTNHYLTDIDRLSDINYPSRTCSETRLQRLQAVFDHAEHPSLDTVFNALNDTGGAFPVLRPFTESELIGNSGTLTTLIMDLKRKTLLIREGNTAHERFHRFDMVDG</sequence>
<dbReference type="Proteomes" id="UP000434580">
    <property type="component" value="Unassembled WGS sequence"/>
</dbReference>
<dbReference type="OrthoDB" id="8109453at2"/>
<feature type="domain" description="Peptidase C45 hydrolase" evidence="1">
    <location>
        <begin position="105"/>
        <end position="325"/>
    </location>
</feature>
<gene>
    <name evidence="2" type="ORF">DPBNPPHM_01384</name>
</gene>
<accession>A0A5S9PZK7</accession>
<protein>
    <recommendedName>
        <fullName evidence="1">Peptidase C45 hydrolase domain-containing protein</fullName>
    </recommendedName>
</protein>
<name>A0A5S9PZK7_9GAMM</name>
<dbReference type="NCBIfam" id="NF040521">
    <property type="entry name" value="C45_proenzyme"/>
    <property type="match status" value="1"/>
</dbReference>
<dbReference type="InterPro" id="IPR047794">
    <property type="entry name" value="C45_proenzyme-like"/>
</dbReference>
<evidence type="ECO:0000259" key="1">
    <source>
        <dbReference type="Pfam" id="PF03417"/>
    </source>
</evidence>
<dbReference type="AlphaFoldDB" id="A0A5S9PZK7"/>
<proteinExistence type="predicted"/>
<dbReference type="InterPro" id="IPR005079">
    <property type="entry name" value="Peptidase_C45_hydrolase"/>
</dbReference>
<organism evidence="2 3">
    <name type="scientific">BD1-7 clade bacterium</name>
    <dbReference type="NCBI Taxonomy" id="2029982"/>
    <lineage>
        <taxon>Bacteria</taxon>
        <taxon>Pseudomonadati</taxon>
        <taxon>Pseudomonadota</taxon>
        <taxon>Gammaproteobacteria</taxon>
        <taxon>Cellvibrionales</taxon>
        <taxon>Spongiibacteraceae</taxon>
        <taxon>BD1-7 clade</taxon>
    </lineage>
</organism>
<reference evidence="2 3" key="1">
    <citation type="submission" date="2019-11" db="EMBL/GenBank/DDBJ databases">
        <authorList>
            <person name="Holert J."/>
        </authorList>
    </citation>
    <scope>NUCLEOTIDE SEQUENCE [LARGE SCALE GENOMIC DNA]</scope>
    <source>
        <strain evidence="2">BC5_2</strain>
    </source>
</reference>
<dbReference type="PANTHER" id="PTHR34180">
    <property type="entry name" value="PEPTIDASE C45"/>
    <property type="match status" value="1"/>
</dbReference>
<dbReference type="InterPro" id="IPR047801">
    <property type="entry name" value="Peptidase_C45"/>
</dbReference>
<dbReference type="Pfam" id="PF03417">
    <property type="entry name" value="AAT"/>
    <property type="match status" value="1"/>
</dbReference>
<evidence type="ECO:0000313" key="3">
    <source>
        <dbReference type="Proteomes" id="UP000434580"/>
    </source>
</evidence>
<dbReference type="PANTHER" id="PTHR34180:SF1">
    <property type="entry name" value="BETA-ALANYL-DOPAMINE_CARCININE HYDROLASE"/>
    <property type="match status" value="1"/>
</dbReference>